<dbReference type="InterPro" id="IPR027417">
    <property type="entry name" value="P-loop_NTPase"/>
</dbReference>
<dbReference type="InterPro" id="IPR006935">
    <property type="entry name" value="Helicase/UvrB_N"/>
</dbReference>
<organism evidence="2">
    <name type="scientific">hydrothermal vent metagenome</name>
    <dbReference type="NCBI Taxonomy" id="652676"/>
    <lineage>
        <taxon>unclassified sequences</taxon>
        <taxon>metagenomes</taxon>
        <taxon>ecological metagenomes</taxon>
    </lineage>
</organism>
<dbReference type="GO" id="GO:0005524">
    <property type="term" value="F:ATP binding"/>
    <property type="evidence" value="ECO:0007669"/>
    <property type="project" value="InterPro"/>
</dbReference>
<dbReference type="InterPro" id="IPR050742">
    <property type="entry name" value="Helicase_Restrict-Modif_Enz"/>
</dbReference>
<protein>
    <submittedName>
        <fullName evidence="2">Type III restriction-modification system DNA endonuclease res</fullName>
        <ecNumber evidence="2">3.1.21.5</ecNumber>
    </submittedName>
</protein>
<evidence type="ECO:0000259" key="1">
    <source>
        <dbReference type="PROSITE" id="PS51192"/>
    </source>
</evidence>
<accession>A0A1W1BCJ1</accession>
<dbReference type="PROSITE" id="PS51192">
    <property type="entry name" value="HELICASE_ATP_BIND_1"/>
    <property type="match status" value="1"/>
</dbReference>
<feature type="domain" description="Helicase ATP-binding" evidence="1">
    <location>
        <begin position="57"/>
        <end position="248"/>
    </location>
</feature>
<dbReference type="Gene3D" id="3.40.50.300">
    <property type="entry name" value="P-loop containing nucleotide triphosphate hydrolases"/>
    <property type="match status" value="1"/>
</dbReference>
<name>A0A1W1BCJ1_9ZZZZ</name>
<proteinExistence type="predicted"/>
<reference evidence="2" key="1">
    <citation type="submission" date="2016-10" db="EMBL/GenBank/DDBJ databases">
        <authorList>
            <person name="de Groot N.N."/>
        </authorList>
    </citation>
    <scope>NUCLEOTIDE SEQUENCE</scope>
</reference>
<dbReference type="EMBL" id="FPHI01000003">
    <property type="protein sequence ID" value="SFV51217.1"/>
    <property type="molecule type" value="Genomic_DNA"/>
</dbReference>
<sequence length="437" mass="51027">MSNVLYEELESGIAFLKKRGYLDTSIPNCINDNMKQPLRDYQIKALENFIFYCEDNEYKEIPHKHLLFHMATGSGKTNIIASTILYLYEQGYRDFIFFVNTNNIITKTKENLVNFSSSKYLFKEQIRINNKEVNVNVIEDTFDVSRADDINILFTTINKLHIDLETTVKENSITYADFKDRKIVMIADEAHHLNANTKKKKESEKNWEQTTQNLLKVNKENILLEFTATQDLSDAKVAQKYRDKIIYDYALKKFRDDGYSKEIKLISDGFNDKQRMLQAVMISEYRRMVAQKELNLSIKPVVMFKSVKNTVDADGLFETFLTLIEKLCVKDIDEIFEKSGLEVISKLEAYIEEKEEFIKALQYGFAKQNCLVIHSKVKDKELKLQNLNSLEDEHNKIRAIFAVDILNEGWDVLNLFDIVKLDEVKKQQQVPPVKHNL</sequence>
<dbReference type="GO" id="GO:0003677">
    <property type="term" value="F:DNA binding"/>
    <property type="evidence" value="ECO:0007669"/>
    <property type="project" value="InterPro"/>
</dbReference>
<dbReference type="PANTHER" id="PTHR47396">
    <property type="entry name" value="TYPE I RESTRICTION ENZYME ECOKI R PROTEIN"/>
    <property type="match status" value="1"/>
</dbReference>
<evidence type="ECO:0000313" key="2">
    <source>
        <dbReference type="EMBL" id="SFV51217.1"/>
    </source>
</evidence>
<dbReference type="PANTHER" id="PTHR47396:SF1">
    <property type="entry name" value="ATP-DEPENDENT HELICASE IRC3-RELATED"/>
    <property type="match status" value="1"/>
</dbReference>
<gene>
    <name evidence="2" type="ORF">MNB_SV-3-984</name>
</gene>
<dbReference type="SUPFAM" id="SSF52540">
    <property type="entry name" value="P-loop containing nucleoside triphosphate hydrolases"/>
    <property type="match status" value="1"/>
</dbReference>
<dbReference type="EC" id="3.1.21.5" evidence="2"/>
<dbReference type="GO" id="GO:0015668">
    <property type="term" value="F:type III site-specific deoxyribonuclease activity"/>
    <property type="evidence" value="ECO:0007669"/>
    <property type="project" value="UniProtKB-EC"/>
</dbReference>
<dbReference type="AlphaFoldDB" id="A0A1W1BCJ1"/>
<dbReference type="InterPro" id="IPR014001">
    <property type="entry name" value="Helicase_ATP-bd"/>
</dbReference>
<dbReference type="Pfam" id="PF04851">
    <property type="entry name" value="ResIII"/>
    <property type="match status" value="1"/>
</dbReference>
<keyword evidence="2" id="KW-0378">Hydrolase</keyword>
<dbReference type="GO" id="GO:0005829">
    <property type="term" value="C:cytosol"/>
    <property type="evidence" value="ECO:0007669"/>
    <property type="project" value="TreeGrafter"/>
</dbReference>
<keyword evidence="2" id="KW-0540">Nuclease</keyword>
<dbReference type="SMART" id="SM00487">
    <property type="entry name" value="DEXDc"/>
    <property type="match status" value="1"/>
</dbReference>
<keyword evidence="2" id="KW-0255">Endonuclease</keyword>